<comment type="subcellular location">
    <subcellularLocation>
        <location evidence="1">Membrane</location>
        <topology evidence="1">Multi-pass membrane protein</topology>
    </subcellularLocation>
</comment>
<protein>
    <submittedName>
        <fullName evidence="6">Mn2+/Fe2+ NRAMP family transporter</fullName>
    </submittedName>
</protein>
<dbReference type="InterPro" id="IPR001046">
    <property type="entry name" value="NRAMP_fam"/>
</dbReference>
<evidence type="ECO:0000256" key="1">
    <source>
        <dbReference type="ARBA" id="ARBA00004141"/>
    </source>
</evidence>
<feature type="transmembrane region" description="Helical" evidence="5">
    <location>
        <begin position="272"/>
        <end position="297"/>
    </location>
</feature>
<feature type="transmembrane region" description="Helical" evidence="5">
    <location>
        <begin position="31"/>
        <end position="52"/>
    </location>
</feature>
<keyword evidence="3 5" id="KW-1133">Transmembrane helix</keyword>
<gene>
    <name evidence="6" type="ORF">C7460_11156</name>
</gene>
<dbReference type="GO" id="GO:0016020">
    <property type="term" value="C:membrane"/>
    <property type="evidence" value="ECO:0007669"/>
    <property type="project" value="UniProtKB-SubCell"/>
</dbReference>
<dbReference type="GO" id="GO:0046873">
    <property type="term" value="F:metal ion transmembrane transporter activity"/>
    <property type="evidence" value="ECO:0007669"/>
    <property type="project" value="InterPro"/>
</dbReference>
<dbReference type="Pfam" id="PF01566">
    <property type="entry name" value="Nramp"/>
    <property type="match status" value="1"/>
</dbReference>
<dbReference type="RefSeq" id="WP_115868443.1">
    <property type="nucleotide sequence ID" value="NZ_QREG01000011.1"/>
</dbReference>
<keyword evidence="7" id="KW-1185">Reference proteome</keyword>
<organism evidence="6 7">
    <name type="scientific">Marinoscillum furvescens DSM 4134</name>
    <dbReference type="NCBI Taxonomy" id="1122208"/>
    <lineage>
        <taxon>Bacteria</taxon>
        <taxon>Pseudomonadati</taxon>
        <taxon>Bacteroidota</taxon>
        <taxon>Cytophagia</taxon>
        <taxon>Cytophagales</taxon>
        <taxon>Reichenbachiellaceae</taxon>
        <taxon>Marinoscillum</taxon>
    </lineage>
</organism>
<accession>A0A3D9L1J2</accession>
<evidence type="ECO:0000313" key="7">
    <source>
        <dbReference type="Proteomes" id="UP000256779"/>
    </source>
</evidence>
<evidence type="ECO:0000256" key="2">
    <source>
        <dbReference type="ARBA" id="ARBA00022692"/>
    </source>
</evidence>
<feature type="transmembrane region" description="Helical" evidence="5">
    <location>
        <begin position="146"/>
        <end position="163"/>
    </location>
</feature>
<dbReference type="NCBIfam" id="NF037982">
    <property type="entry name" value="Nramp_1"/>
    <property type="match status" value="1"/>
</dbReference>
<evidence type="ECO:0000313" key="6">
    <source>
        <dbReference type="EMBL" id="RED97915.1"/>
    </source>
</evidence>
<keyword evidence="2 5" id="KW-0812">Transmembrane</keyword>
<feature type="transmembrane region" description="Helical" evidence="5">
    <location>
        <begin position="121"/>
        <end position="139"/>
    </location>
</feature>
<dbReference type="Proteomes" id="UP000256779">
    <property type="component" value="Unassembled WGS sequence"/>
</dbReference>
<evidence type="ECO:0000256" key="4">
    <source>
        <dbReference type="ARBA" id="ARBA00023136"/>
    </source>
</evidence>
<dbReference type="EMBL" id="QREG01000011">
    <property type="protein sequence ID" value="RED97915.1"/>
    <property type="molecule type" value="Genomic_DNA"/>
</dbReference>
<sequence>MKRILTRIGPGLLVAATGVGAGDLATSALAGSNIGLVAIWAVVIGGIMKFVLNEGLTKWQLDTNSTLIEGALLNTSKLVGWSFLVYLTVWSFTVAVALMSANGIAVHAIWPVFDDPGKAKVVFGIVLSLTGWLLVKVGGFTAFERIMSLSVALMVVAVCFTLFKLDFAFDDFSGFWQSSSTDLSWFIATMGGVGGTVTVLCYGYWIREHQREGREGLRQSRIDLALAYGTTVLLGVGMVIIGSRIEIQGGGASLLVQLAAELETHSGPLVAWIFRLGAFAAIFSSLLGVWQSVPYLYADVLQRLLPATTPAKTYNRSLALLALVPICGLPLGFAKMQKLYALSGALFVPMLAGILIYLGYRSNVFQPSKRTIFLYFAVFGVFTWLLVRWLIS</sequence>
<feature type="transmembrane region" description="Helical" evidence="5">
    <location>
        <begin position="225"/>
        <end position="245"/>
    </location>
</feature>
<comment type="caution">
    <text evidence="6">The sequence shown here is derived from an EMBL/GenBank/DDBJ whole genome shotgun (WGS) entry which is preliminary data.</text>
</comment>
<evidence type="ECO:0000256" key="5">
    <source>
        <dbReference type="SAM" id="Phobius"/>
    </source>
</evidence>
<feature type="transmembrane region" description="Helical" evidence="5">
    <location>
        <begin position="372"/>
        <end position="391"/>
    </location>
</feature>
<feature type="transmembrane region" description="Helical" evidence="5">
    <location>
        <begin position="183"/>
        <end position="205"/>
    </location>
</feature>
<proteinExistence type="predicted"/>
<dbReference type="OrthoDB" id="9787548at2"/>
<feature type="transmembrane region" description="Helical" evidence="5">
    <location>
        <begin position="340"/>
        <end position="360"/>
    </location>
</feature>
<keyword evidence="4 5" id="KW-0472">Membrane</keyword>
<dbReference type="AlphaFoldDB" id="A0A3D9L1J2"/>
<evidence type="ECO:0000256" key="3">
    <source>
        <dbReference type="ARBA" id="ARBA00022989"/>
    </source>
</evidence>
<reference evidence="6 7" key="1">
    <citation type="submission" date="2018-07" db="EMBL/GenBank/DDBJ databases">
        <title>Genomic Encyclopedia of Type Strains, Phase IV (KMG-IV): sequencing the most valuable type-strain genomes for metagenomic binning, comparative biology and taxonomic classification.</title>
        <authorList>
            <person name="Goeker M."/>
        </authorList>
    </citation>
    <scope>NUCLEOTIDE SEQUENCE [LARGE SCALE GENOMIC DNA]</scope>
    <source>
        <strain evidence="6 7">DSM 4134</strain>
    </source>
</reference>
<feature type="transmembrane region" description="Helical" evidence="5">
    <location>
        <begin position="318"/>
        <end position="334"/>
    </location>
</feature>
<feature type="transmembrane region" description="Helical" evidence="5">
    <location>
        <begin position="83"/>
        <end position="109"/>
    </location>
</feature>
<name>A0A3D9L1J2_MARFU</name>